<proteinExistence type="predicted"/>
<name>A0ABW4KPN0_9BURK</name>
<evidence type="ECO:0000313" key="1">
    <source>
        <dbReference type="EMBL" id="MFD1709822.1"/>
    </source>
</evidence>
<accession>A0ABW4KPN0</accession>
<gene>
    <name evidence="1" type="ORF">ACFSF0_04340</name>
</gene>
<keyword evidence="2" id="KW-1185">Reference proteome</keyword>
<evidence type="ECO:0008006" key="3">
    <source>
        <dbReference type="Google" id="ProtNLM"/>
    </source>
</evidence>
<protein>
    <recommendedName>
        <fullName evidence="3">XRE family transcriptional regulator</fullName>
    </recommendedName>
</protein>
<comment type="caution">
    <text evidence="1">The sequence shown here is derived from an EMBL/GenBank/DDBJ whole genome shotgun (WGS) entry which is preliminary data.</text>
</comment>
<evidence type="ECO:0000313" key="2">
    <source>
        <dbReference type="Proteomes" id="UP001597304"/>
    </source>
</evidence>
<dbReference type="EMBL" id="JBHUEJ010000011">
    <property type="protein sequence ID" value="MFD1709822.1"/>
    <property type="molecule type" value="Genomic_DNA"/>
</dbReference>
<organism evidence="1 2">
    <name type="scientific">Ottowia flava</name>
    <dbReference type="NCBI Taxonomy" id="2675430"/>
    <lineage>
        <taxon>Bacteria</taxon>
        <taxon>Pseudomonadati</taxon>
        <taxon>Pseudomonadota</taxon>
        <taxon>Betaproteobacteria</taxon>
        <taxon>Burkholderiales</taxon>
        <taxon>Comamonadaceae</taxon>
        <taxon>Ottowia</taxon>
    </lineage>
</organism>
<dbReference type="Proteomes" id="UP001597304">
    <property type="component" value="Unassembled WGS sequence"/>
</dbReference>
<sequence>MVPLAVPISVWHNQTEIGMNMSHIEPITEYLQRRLRDAGAAKFDAIAAASGVRASFIRKFVYGSRDNPRVQTVQPLLDFFAAIDRGEIHLDSLPQPVEAA</sequence>
<reference evidence="2" key="1">
    <citation type="journal article" date="2019" name="Int. J. Syst. Evol. Microbiol.">
        <title>The Global Catalogue of Microorganisms (GCM) 10K type strain sequencing project: providing services to taxonomists for standard genome sequencing and annotation.</title>
        <authorList>
            <consortium name="The Broad Institute Genomics Platform"/>
            <consortium name="The Broad Institute Genome Sequencing Center for Infectious Disease"/>
            <person name="Wu L."/>
            <person name="Ma J."/>
        </authorList>
    </citation>
    <scope>NUCLEOTIDE SEQUENCE [LARGE SCALE GENOMIC DNA]</scope>
    <source>
        <strain evidence="2">LMG 29247</strain>
    </source>
</reference>
<dbReference type="RefSeq" id="WP_377615044.1">
    <property type="nucleotide sequence ID" value="NZ_JBHUEJ010000011.1"/>
</dbReference>